<name>A0AA88Y6D1_PINIB</name>
<organism evidence="2 3">
    <name type="scientific">Pinctada imbricata</name>
    <name type="common">Atlantic pearl-oyster</name>
    <name type="synonym">Pinctada martensii</name>
    <dbReference type="NCBI Taxonomy" id="66713"/>
    <lineage>
        <taxon>Eukaryota</taxon>
        <taxon>Metazoa</taxon>
        <taxon>Spiralia</taxon>
        <taxon>Lophotrochozoa</taxon>
        <taxon>Mollusca</taxon>
        <taxon>Bivalvia</taxon>
        <taxon>Autobranchia</taxon>
        <taxon>Pteriomorphia</taxon>
        <taxon>Pterioida</taxon>
        <taxon>Pterioidea</taxon>
        <taxon>Pteriidae</taxon>
        <taxon>Pinctada</taxon>
    </lineage>
</organism>
<protein>
    <recommendedName>
        <fullName evidence="1">AMP-dependent synthetase/ligase domain-containing protein</fullName>
    </recommendedName>
</protein>
<dbReference type="PROSITE" id="PS00455">
    <property type="entry name" value="AMP_BINDING"/>
    <property type="match status" value="1"/>
</dbReference>
<sequence>MSRKLSYISTQTPKPYIYENVIDIFKVKVEKYPDREIIIDCGIDGSRESLNYRDLDTKASKLAQYLLHKGLKPGERVALFGPNTIEWVIGELAIIMAGGVVVHVAINAVDAGDIWEIFAAADCKAFLIDPGKGEKYFDAIFYLLALFRRRRPSRDYQDIDGQNPTVVFLRKMEEISSFVDLNTIVSQNFEETFPVLYPEDPILVFTTSGTTGKPKLVEHSHFEALNSTLGQSLDMSARKVYNDRPFGWIGGTPIIELLSGQVRVSIDTSLGTSGQHTGKIWDVIKSEKCTDAVLYPYFLTDLMSSCGTISDDFKLKVIFTGGQIIGPEFSQIIGKFTEYLVISYGSTEAAIVCVNGPMMEGGILTSGDVGNPLPGYEVKIVGENGKVLPRTKEGQVW</sequence>
<dbReference type="EMBL" id="VSWD01000007">
    <property type="protein sequence ID" value="KAK3098933.1"/>
    <property type="molecule type" value="Genomic_DNA"/>
</dbReference>
<dbReference type="InterPro" id="IPR042099">
    <property type="entry name" value="ANL_N_sf"/>
</dbReference>
<evidence type="ECO:0000313" key="3">
    <source>
        <dbReference type="Proteomes" id="UP001186944"/>
    </source>
</evidence>
<dbReference type="Gene3D" id="3.40.50.12780">
    <property type="entry name" value="N-terminal domain of ligase-like"/>
    <property type="match status" value="1"/>
</dbReference>
<accession>A0AA88Y6D1</accession>
<gene>
    <name evidence="2" type="ORF">FSP39_024419</name>
</gene>
<reference evidence="2" key="1">
    <citation type="submission" date="2019-08" db="EMBL/GenBank/DDBJ databases">
        <title>The improved chromosome-level genome for the pearl oyster Pinctada fucata martensii using PacBio sequencing and Hi-C.</title>
        <authorList>
            <person name="Zheng Z."/>
        </authorList>
    </citation>
    <scope>NUCLEOTIDE SEQUENCE</scope>
    <source>
        <strain evidence="2">ZZ-2019</strain>
        <tissue evidence="2">Adductor muscle</tissue>
    </source>
</reference>
<dbReference type="AlphaFoldDB" id="A0AA88Y6D1"/>
<dbReference type="PANTHER" id="PTHR42814">
    <property type="entry name" value="AMP-BINDING DOMAIN-CONTAINING PROTEIN"/>
    <property type="match status" value="1"/>
</dbReference>
<keyword evidence="3" id="KW-1185">Reference proteome</keyword>
<feature type="domain" description="AMP-dependent synthetase/ligase" evidence="1">
    <location>
        <begin position="26"/>
        <end position="397"/>
    </location>
</feature>
<evidence type="ECO:0000259" key="1">
    <source>
        <dbReference type="Pfam" id="PF00501"/>
    </source>
</evidence>
<dbReference type="Proteomes" id="UP001186944">
    <property type="component" value="Unassembled WGS sequence"/>
</dbReference>
<dbReference type="InterPro" id="IPR000873">
    <property type="entry name" value="AMP-dep_synth/lig_dom"/>
</dbReference>
<dbReference type="SUPFAM" id="SSF56801">
    <property type="entry name" value="Acetyl-CoA synthetase-like"/>
    <property type="match status" value="1"/>
</dbReference>
<proteinExistence type="predicted"/>
<evidence type="ECO:0000313" key="2">
    <source>
        <dbReference type="EMBL" id="KAK3098933.1"/>
    </source>
</evidence>
<comment type="caution">
    <text evidence="2">The sequence shown here is derived from an EMBL/GenBank/DDBJ whole genome shotgun (WGS) entry which is preliminary data.</text>
</comment>
<dbReference type="InterPro" id="IPR020845">
    <property type="entry name" value="AMP-binding_CS"/>
</dbReference>
<dbReference type="Pfam" id="PF00501">
    <property type="entry name" value="AMP-binding"/>
    <property type="match status" value="1"/>
</dbReference>
<dbReference type="PANTHER" id="PTHR42814:SF3">
    <property type="entry name" value="BETA-N-ACETYLHEXOSAMINIDASE"/>
    <property type="match status" value="1"/>
</dbReference>